<gene>
    <name evidence="2" type="ORF">M407DRAFT_242616</name>
</gene>
<evidence type="ECO:0000313" key="3">
    <source>
        <dbReference type="Proteomes" id="UP000054248"/>
    </source>
</evidence>
<accession>A0A0C3M6W8</accession>
<keyword evidence="3" id="KW-1185">Reference proteome</keyword>
<evidence type="ECO:0000256" key="1">
    <source>
        <dbReference type="SAM" id="MobiDB-lite"/>
    </source>
</evidence>
<dbReference type="OrthoDB" id="10325042at2759"/>
<protein>
    <submittedName>
        <fullName evidence="2">Uncharacterized protein</fullName>
    </submittedName>
</protein>
<reference evidence="3" key="2">
    <citation type="submission" date="2015-01" db="EMBL/GenBank/DDBJ databases">
        <title>Evolutionary Origins and Diversification of the Mycorrhizal Mutualists.</title>
        <authorList>
            <consortium name="DOE Joint Genome Institute"/>
            <consortium name="Mycorrhizal Genomics Consortium"/>
            <person name="Kohler A."/>
            <person name="Kuo A."/>
            <person name="Nagy L.G."/>
            <person name="Floudas D."/>
            <person name="Copeland A."/>
            <person name="Barry K.W."/>
            <person name="Cichocki N."/>
            <person name="Veneault-Fourrey C."/>
            <person name="LaButti K."/>
            <person name="Lindquist E.A."/>
            <person name="Lipzen A."/>
            <person name="Lundell T."/>
            <person name="Morin E."/>
            <person name="Murat C."/>
            <person name="Riley R."/>
            <person name="Ohm R."/>
            <person name="Sun H."/>
            <person name="Tunlid A."/>
            <person name="Henrissat B."/>
            <person name="Grigoriev I.V."/>
            <person name="Hibbett D.S."/>
            <person name="Martin F."/>
        </authorList>
    </citation>
    <scope>NUCLEOTIDE SEQUENCE [LARGE SCALE GENOMIC DNA]</scope>
    <source>
        <strain evidence="3">MUT 4182</strain>
    </source>
</reference>
<dbReference type="EMBL" id="KN822983">
    <property type="protein sequence ID" value="KIO29377.1"/>
    <property type="molecule type" value="Genomic_DNA"/>
</dbReference>
<dbReference type="AlphaFoldDB" id="A0A0C3M6W8"/>
<name>A0A0C3M6W8_9AGAM</name>
<feature type="region of interest" description="Disordered" evidence="1">
    <location>
        <begin position="1"/>
        <end position="30"/>
    </location>
</feature>
<organism evidence="2 3">
    <name type="scientific">Tulasnella calospora MUT 4182</name>
    <dbReference type="NCBI Taxonomy" id="1051891"/>
    <lineage>
        <taxon>Eukaryota</taxon>
        <taxon>Fungi</taxon>
        <taxon>Dikarya</taxon>
        <taxon>Basidiomycota</taxon>
        <taxon>Agaricomycotina</taxon>
        <taxon>Agaricomycetes</taxon>
        <taxon>Cantharellales</taxon>
        <taxon>Tulasnellaceae</taxon>
        <taxon>Tulasnella</taxon>
    </lineage>
</organism>
<sequence length="116" mass="13133">MAPATNGDTSIPTQFIQVGPPTSRNQPLNPTDVLPELEGKDLQEQLELIANRLEVESRIRDGADKILMARLRLKSSDLNSSCFIISFLILVNRMEERTCDARWKPNYRTQKPKSPP</sequence>
<dbReference type="Proteomes" id="UP000054248">
    <property type="component" value="Unassembled WGS sequence"/>
</dbReference>
<proteinExistence type="predicted"/>
<reference evidence="2 3" key="1">
    <citation type="submission" date="2014-04" db="EMBL/GenBank/DDBJ databases">
        <authorList>
            <consortium name="DOE Joint Genome Institute"/>
            <person name="Kuo A."/>
            <person name="Girlanda M."/>
            <person name="Perotto S."/>
            <person name="Kohler A."/>
            <person name="Nagy L.G."/>
            <person name="Floudas D."/>
            <person name="Copeland A."/>
            <person name="Barry K.W."/>
            <person name="Cichocki N."/>
            <person name="Veneault-Fourrey C."/>
            <person name="LaButti K."/>
            <person name="Lindquist E.A."/>
            <person name="Lipzen A."/>
            <person name="Lundell T."/>
            <person name="Morin E."/>
            <person name="Murat C."/>
            <person name="Sun H."/>
            <person name="Tunlid A."/>
            <person name="Henrissat B."/>
            <person name="Grigoriev I.V."/>
            <person name="Hibbett D.S."/>
            <person name="Martin F."/>
            <person name="Nordberg H.P."/>
            <person name="Cantor M.N."/>
            <person name="Hua S.X."/>
        </authorList>
    </citation>
    <scope>NUCLEOTIDE SEQUENCE [LARGE SCALE GENOMIC DNA]</scope>
    <source>
        <strain evidence="2 3">MUT 4182</strain>
    </source>
</reference>
<feature type="compositionally biased region" description="Polar residues" evidence="1">
    <location>
        <begin position="1"/>
        <end position="29"/>
    </location>
</feature>
<dbReference type="HOGENOM" id="CLU_2098632_0_0_1"/>
<evidence type="ECO:0000313" key="2">
    <source>
        <dbReference type="EMBL" id="KIO29377.1"/>
    </source>
</evidence>